<keyword evidence="8 11" id="KW-1133">Transmembrane helix</keyword>
<evidence type="ECO:0000256" key="3">
    <source>
        <dbReference type="ARBA" id="ARBA00020042"/>
    </source>
</evidence>
<dbReference type="InterPro" id="IPR045584">
    <property type="entry name" value="Pilin-like"/>
</dbReference>
<dbReference type="InterPro" id="IPR000983">
    <property type="entry name" value="Bac_GSPG_pilin"/>
</dbReference>
<evidence type="ECO:0000256" key="4">
    <source>
        <dbReference type="ARBA" id="ARBA00022475"/>
    </source>
</evidence>
<reference evidence="13 14" key="1">
    <citation type="submission" date="2019-03" db="EMBL/GenBank/DDBJ databases">
        <title>Deep-cultivation of Planctomycetes and their phenomic and genomic characterization uncovers novel biology.</title>
        <authorList>
            <person name="Wiegand S."/>
            <person name="Jogler M."/>
            <person name="Boedeker C."/>
            <person name="Pinto D."/>
            <person name="Vollmers J."/>
            <person name="Rivas-Marin E."/>
            <person name="Kohn T."/>
            <person name="Peeters S.H."/>
            <person name="Heuer A."/>
            <person name="Rast P."/>
            <person name="Oberbeckmann S."/>
            <person name="Bunk B."/>
            <person name="Jeske O."/>
            <person name="Meyerdierks A."/>
            <person name="Storesund J.E."/>
            <person name="Kallscheuer N."/>
            <person name="Luecker S."/>
            <person name="Lage O.M."/>
            <person name="Pohl T."/>
            <person name="Merkel B.J."/>
            <person name="Hornburger P."/>
            <person name="Mueller R.-W."/>
            <person name="Bruemmer F."/>
            <person name="Labrenz M."/>
            <person name="Spormann A.M."/>
            <person name="Op den Camp H."/>
            <person name="Overmann J."/>
            <person name="Amann R."/>
            <person name="Jetten M.S.M."/>
            <person name="Mascher T."/>
            <person name="Medema M.H."/>
            <person name="Devos D.P."/>
            <person name="Kaster A.-K."/>
            <person name="Ovreas L."/>
            <person name="Rohde M."/>
            <person name="Galperin M.Y."/>
            <person name="Jogler C."/>
        </authorList>
    </citation>
    <scope>NUCLEOTIDE SEQUENCE [LARGE SCALE GENOMIC DNA]</scope>
    <source>
        <strain evidence="13 14">Enr17</strain>
    </source>
</reference>
<dbReference type="NCBIfam" id="TIGR01710">
    <property type="entry name" value="typeII_sec_gspG"/>
    <property type="match status" value="1"/>
</dbReference>
<dbReference type="EMBL" id="CP037452">
    <property type="protein sequence ID" value="QDV53131.1"/>
    <property type="molecule type" value="Genomic_DNA"/>
</dbReference>
<evidence type="ECO:0000259" key="12">
    <source>
        <dbReference type="Pfam" id="PF08334"/>
    </source>
</evidence>
<feature type="domain" description="Type II secretion system protein GspG C-terminal" evidence="12">
    <location>
        <begin position="39"/>
        <end position="149"/>
    </location>
</feature>
<accession>A0A518IJ78</accession>
<evidence type="ECO:0000256" key="11">
    <source>
        <dbReference type="SAM" id="Phobius"/>
    </source>
</evidence>
<evidence type="ECO:0000256" key="6">
    <source>
        <dbReference type="ARBA" id="ARBA00022519"/>
    </source>
</evidence>
<dbReference type="PRINTS" id="PR00813">
    <property type="entry name" value="BCTERIALGSPG"/>
</dbReference>
<dbReference type="GO" id="GO:0015628">
    <property type="term" value="P:protein secretion by the type II secretion system"/>
    <property type="evidence" value="ECO:0007669"/>
    <property type="project" value="InterPro"/>
</dbReference>
<dbReference type="InterPro" id="IPR010054">
    <property type="entry name" value="Type2_sec_GspG"/>
</dbReference>
<keyword evidence="7 11" id="KW-0812">Transmembrane</keyword>
<dbReference type="GO" id="GO:0015627">
    <property type="term" value="C:type II protein secretion system complex"/>
    <property type="evidence" value="ECO:0007669"/>
    <property type="project" value="InterPro"/>
</dbReference>
<gene>
    <name evidence="13" type="primary">epsG</name>
    <name evidence="13" type="ORF">Enr17x_52020</name>
</gene>
<dbReference type="AlphaFoldDB" id="A0A518IJ78"/>
<feature type="region of interest" description="Disordered" evidence="10">
    <location>
        <begin position="120"/>
        <end position="153"/>
    </location>
</feature>
<sequence>MYRVKQKQQARHKRHGFTLLEMLIVLGIILVIAAMVVPNLLGSQKKANIKATRASIHNLEQAFKLYAAENNGEYPQGGQEQIQLLLEPPTSSGDQATEPFIESMPLDAWGQVFQYEYPNNKSKSTKPAIWSSGPNQQDENGSGDDVNNWDQTE</sequence>
<protein>
    <recommendedName>
        <fullName evidence="3">Type II secretion system core protein G</fullName>
    </recommendedName>
</protein>
<proteinExistence type="inferred from homology"/>
<evidence type="ECO:0000256" key="5">
    <source>
        <dbReference type="ARBA" id="ARBA00022481"/>
    </source>
</evidence>
<evidence type="ECO:0000256" key="9">
    <source>
        <dbReference type="ARBA" id="ARBA00023136"/>
    </source>
</evidence>
<evidence type="ECO:0000256" key="1">
    <source>
        <dbReference type="ARBA" id="ARBA00004377"/>
    </source>
</evidence>
<evidence type="ECO:0000256" key="2">
    <source>
        <dbReference type="ARBA" id="ARBA00009984"/>
    </source>
</evidence>
<dbReference type="InterPro" id="IPR012902">
    <property type="entry name" value="N_methyl_site"/>
</dbReference>
<dbReference type="NCBIfam" id="TIGR02532">
    <property type="entry name" value="IV_pilin_GFxxxE"/>
    <property type="match status" value="1"/>
</dbReference>
<organism evidence="13 14">
    <name type="scientific">Gimesia fumaroli</name>
    <dbReference type="NCBI Taxonomy" id="2527976"/>
    <lineage>
        <taxon>Bacteria</taxon>
        <taxon>Pseudomonadati</taxon>
        <taxon>Planctomycetota</taxon>
        <taxon>Planctomycetia</taxon>
        <taxon>Planctomycetales</taxon>
        <taxon>Planctomycetaceae</taxon>
        <taxon>Gimesia</taxon>
    </lineage>
</organism>
<keyword evidence="9 11" id="KW-0472">Membrane</keyword>
<evidence type="ECO:0000256" key="10">
    <source>
        <dbReference type="SAM" id="MobiDB-lite"/>
    </source>
</evidence>
<dbReference type="PANTHER" id="PTHR30093:SF44">
    <property type="entry name" value="TYPE II SECRETION SYSTEM CORE PROTEIN G"/>
    <property type="match status" value="1"/>
</dbReference>
<keyword evidence="4" id="KW-1003">Cell membrane</keyword>
<dbReference type="OrthoDB" id="9795612at2"/>
<evidence type="ECO:0000256" key="7">
    <source>
        <dbReference type="ARBA" id="ARBA00022692"/>
    </source>
</evidence>
<keyword evidence="5" id="KW-0488">Methylation</keyword>
<keyword evidence="14" id="KW-1185">Reference proteome</keyword>
<dbReference type="GO" id="GO:0005886">
    <property type="term" value="C:plasma membrane"/>
    <property type="evidence" value="ECO:0007669"/>
    <property type="project" value="UniProtKB-SubCell"/>
</dbReference>
<evidence type="ECO:0000313" key="13">
    <source>
        <dbReference type="EMBL" id="QDV53131.1"/>
    </source>
</evidence>
<dbReference type="PANTHER" id="PTHR30093">
    <property type="entry name" value="GENERAL SECRETION PATHWAY PROTEIN G"/>
    <property type="match status" value="1"/>
</dbReference>
<dbReference type="Pfam" id="PF08334">
    <property type="entry name" value="T2SSG"/>
    <property type="match status" value="1"/>
</dbReference>
<dbReference type="RefSeq" id="WP_145312439.1">
    <property type="nucleotide sequence ID" value="NZ_CP037452.1"/>
</dbReference>
<dbReference type="Proteomes" id="UP000318313">
    <property type="component" value="Chromosome"/>
</dbReference>
<comment type="subcellular location">
    <subcellularLocation>
        <location evidence="1">Cell inner membrane</location>
        <topology evidence="1">Single-pass membrane protein</topology>
    </subcellularLocation>
</comment>
<dbReference type="PROSITE" id="PS00409">
    <property type="entry name" value="PROKAR_NTER_METHYL"/>
    <property type="match status" value="1"/>
</dbReference>
<dbReference type="InterPro" id="IPR013545">
    <property type="entry name" value="T2SS_protein-GspG_C"/>
</dbReference>
<dbReference type="SUPFAM" id="SSF54523">
    <property type="entry name" value="Pili subunits"/>
    <property type="match status" value="1"/>
</dbReference>
<keyword evidence="6" id="KW-0997">Cell inner membrane</keyword>
<evidence type="ECO:0000313" key="14">
    <source>
        <dbReference type="Proteomes" id="UP000318313"/>
    </source>
</evidence>
<dbReference type="KEGG" id="gfm:Enr17x_52020"/>
<evidence type="ECO:0000256" key="8">
    <source>
        <dbReference type="ARBA" id="ARBA00022989"/>
    </source>
</evidence>
<comment type="similarity">
    <text evidence="2">Belongs to the GSP G family.</text>
</comment>
<name>A0A518IJ78_9PLAN</name>
<dbReference type="Pfam" id="PF07963">
    <property type="entry name" value="N_methyl"/>
    <property type="match status" value="1"/>
</dbReference>
<dbReference type="Gene3D" id="3.30.700.10">
    <property type="entry name" value="Glycoprotein, Type 4 Pilin"/>
    <property type="match status" value="1"/>
</dbReference>
<feature type="transmembrane region" description="Helical" evidence="11">
    <location>
        <begin position="20"/>
        <end position="41"/>
    </location>
</feature>